<dbReference type="EC" id="1.3.98.3" evidence="2"/>
<gene>
    <name evidence="2" type="primary">hemN_3</name>
    <name evidence="2" type="ORF">ENSA5_56680</name>
</gene>
<dbReference type="Pfam" id="PF06969">
    <property type="entry name" value="HemN_C"/>
    <property type="match status" value="1"/>
</dbReference>
<dbReference type="InterPro" id="IPR010723">
    <property type="entry name" value="HemN_C"/>
</dbReference>
<dbReference type="NCBIfam" id="NF006067">
    <property type="entry name" value="PRK08208.1"/>
    <property type="match status" value="1"/>
</dbReference>
<dbReference type="GO" id="GO:0051989">
    <property type="term" value="F:coproporphyrinogen dehydrogenase activity"/>
    <property type="evidence" value="ECO:0007669"/>
    <property type="project" value="UniProtKB-EC"/>
</dbReference>
<dbReference type="SMART" id="SM00729">
    <property type="entry name" value="Elp3"/>
    <property type="match status" value="1"/>
</dbReference>
<keyword evidence="3" id="KW-1185">Reference proteome</keyword>
<sequence length="459" mass="51599">MTGVPPELNRVRGYGRDPRPRDVAELLQGSPFVAYAYAYPHKTAYRSLARPRPLAEVWAGEDRRRLFLYVHVPFCAVRCGFCNLFTQKHPAAELPGRWLETLARQIEAVREAVPDASFARWAIGGGTPTLLDAAQLERVFELLATRMKVDLGARPGSVETSPETCSDERLAVLEARRTARISIGIQSFFEPELRALGRPQGVTLGEQALDRIRERKFETLNIDLIYGIPGQTPGSFVAAIDRALGWAPEQLYLYPLYQRPLTGLGRRERSWDDERLACLRAGRDHLLARGYTQVSMRMFRRGGERAEPEVIYSCQADGMIGLGVGARSYTRTLHYSSDYAVGSAGIREIIGSWIERDDAQLRVANYGIELDGDEQRRRWLIQSLLVRDGLSLAAYRARFATEALEDFAAELGQLGDHGLIEREEDRLRPTTTGLEWADAIAPWLYSEAVQAASRDFTLR</sequence>
<evidence type="ECO:0000313" key="2">
    <source>
        <dbReference type="EMBL" id="PRP91255.1"/>
    </source>
</evidence>
<dbReference type="GO" id="GO:0005737">
    <property type="term" value="C:cytoplasm"/>
    <property type="evidence" value="ECO:0007669"/>
    <property type="project" value="TreeGrafter"/>
</dbReference>
<dbReference type="InterPro" id="IPR058240">
    <property type="entry name" value="rSAM_sf"/>
</dbReference>
<evidence type="ECO:0000313" key="3">
    <source>
        <dbReference type="Proteomes" id="UP000237968"/>
    </source>
</evidence>
<dbReference type="EMBL" id="PVNK01000249">
    <property type="protein sequence ID" value="PRP91255.1"/>
    <property type="molecule type" value="Genomic_DNA"/>
</dbReference>
<dbReference type="PROSITE" id="PS51918">
    <property type="entry name" value="RADICAL_SAM"/>
    <property type="match status" value="1"/>
</dbReference>
<organism evidence="2 3">
    <name type="scientific">Enhygromyxa salina</name>
    <dbReference type="NCBI Taxonomy" id="215803"/>
    <lineage>
        <taxon>Bacteria</taxon>
        <taxon>Pseudomonadati</taxon>
        <taxon>Myxococcota</taxon>
        <taxon>Polyangia</taxon>
        <taxon>Nannocystales</taxon>
        <taxon>Nannocystaceae</taxon>
        <taxon>Enhygromyxa</taxon>
    </lineage>
</organism>
<keyword evidence="2" id="KW-0560">Oxidoreductase</keyword>
<dbReference type="InterPro" id="IPR007197">
    <property type="entry name" value="rSAM"/>
</dbReference>
<proteinExistence type="predicted"/>
<dbReference type="PANTHER" id="PTHR13932">
    <property type="entry name" value="COPROPORPHYRINIGEN III OXIDASE"/>
    <property type="match status" value="1"/>
</dbReference>
<dbReference type="Proteomes" id="UP000237968">
    <property type="component" value="Unassembled WGS sequence"/>
</dbReference>
<dbReference type="AlphaFoldDB" id="A0A2S9XEH3"/>
<dbReference type="SFLD" id="SFLDS00029">
    <property type="entry name" value="Radical_SAM"/>
    <property type="match status" value="1"/>
</dbReference>
<name>A0A2S9XEH3_9BACT</name>
<dbReference type="Pfam" id="PF04055">
    <property type="entry name" value="Radical_SAM"/>
    <property type="match status" value="1"/>
</dbReference>
<protein>
    <submittedName>
        <fullName evidence="2">Oxygen-independent coproporphyrinogen-III oxidase</fullName>
        <ecNumber evidence="2">1.3.98.3</ecNumber>
    </submittedName>
</protein>
<dbReference type="PANTHER" id="PTHR13932:SF5">
    <property type="entry name" value="RADICAL S-ADENOSYL METHIONINE DOMAIN-CONTAINING PROTEIN 1, MITOCHONDRIAL"/>
    <property type="match status" value="1"/>
</dbReference>
<dbReference type="InterPro" id="IPR006638">
    <property type="entry name" value="Elp3/MiaA/NifB-like_rSAM"/>
</dbReference>
<reference evidence="2 3" key="1">
    <citation type="submission" date="2018-03" db="EMBL/GenBank/DDBJ databases">
        <title>Draft Genome Sequences of the Obligatory Marine Myxobacteria Enhygromyxa salina SWB005.</title>
        <authorList>
            <person name="Poehlein A."/>
            <person name="Moghaddam J.A."/>
            <person name="Harms H."/>
            <person name="Alanjari M."/>
            <person name="Koenig G.M."/>
            <person name="Daniel R."/>
            <person name="Schaeberle T.F."/>
        </authorList>
    </citation>
    <scope>NUCLEOTIDE SEQUENCE [LARGE SCALE GENOMIC DNA]</scope>
    <source>
        <strain evidence="2 3">SWB005</strain>
    </source>
</reference>
<dbReference type="GO" id="GO:0051539">
    <property type="term" value="F:4 iron, 4 sulfur cluster binding"/>
    <property type="evidence" value="ECO:0007669"/>
    <property type="project" value="TreeGrafter"/>
</dbReference>
<accession>A0A2S9XEH3</accession>
<comment type="caution">
    <text evidence="2">The sequence shown here is derived from an EMBL/GenBank/DDBJ whole genome shotgun (WGS) entry which is preliminary data.</text>
</comment>
<dbReference type="RefSeq" id="WP_308726581.1">
    <property type="nucleotide sequence ID" value="NZ_PVNK01000249.1"/>
</dbReference>
<dbReference type="Gene3D" id="3.30.750.200">
    <property type="match status" value="1"/>
</dbReference>
<dbReference type="InterPro" id="IPR034505">
    <property type="entry name" value="Coproporphyrinogen-III_oxidase"/>
</dbReference>
<dbReference type="GO" id="GO:0006779">
    <property type="term" value="P:porphyrin-containing compound biosynthetic process"/>
    <property type="evidence" value="ECO:0007669"/>
    <property type="project" value="TreeGrafter"/>
</dbReference>
<dbReference type="SUPFAM" id="SSF102114">
    <property type="entry name" value="Radical SAM enzymes"/>
    <property type="match status" value="1"/>
</dbReference>
<evidence type="ECO:0000259" key="1">
    <source>
        <dbReference type="PROSITE" id="PS51918"/>
    </source>
</evidence>
<feature type="domain" description="Radical SAM core" evidence="1">
    <location>
        <begin position="60"/>
        <end position="297"/>
    </location>
</feature>
<dbReference type="SFLD" id="SFLDG01065">
    <property type="entry name" value="anaerobic_coproporphyrinogen-I"/>
    <property type="match status" value="1"/>
</dbReference>